<dbReference type="SMART" id="SM00065">
    <property type="entry name" value="GAF"/>
    <property type="match status" value="1"/>
</dbReference>
<dbReference type="GO" id="GO:0016020">
    <property type="term" value="C:membrane"/>
    <property type="evidence" value="ECO:0007669"/>
    <property type="project" value="UniProtKB-SubCell"/>
</dbReference>
<proteinExistence type="inferred from homology"/>
<dbReference type="Pfam" id="PF00672">
    <property type="entry name" value="HAMP"/>
    <property type="match status" value="1"/>
</dbReference>
<dbReference type="PANTHER" id="PTHR45339:SF1">
    <property type="entry name" value="HYBRID SIGNAL TRANSDUCTION HISTIDINE KINASE J"/>
    <property type="match status" value="1"/>
</dbReference>
<dbReference type="SMART" id="SM01358">
    <property type="entry name" value="HBM"/>
    <property type="match status" value="1"/>
</dbReference>
<feature type="coiled-coil region" evidence="13">
    <location>
        <begin position="537"/>
        <end position="637"/>
    </location>
</feature>
<dbReference type="SUPFAM" id="SSF47384">
    <property type="entry name" value="Homodimeric domain of signal transducing histidine kinase"/>
    <property type="match status" value="1"/>
</dbReference>
<keyword evidence="6 12" id="KW-0597">Phosphoprotein</keyword>
<evidence type="ECO:0000313" key="20">
    <source>
        <dbReference type="Proteomes" id="UP000184465"/>
    </source>
</evidence>
<keyword evidence="20" id="KW-1185">Reference proteome</keyword>
<comment type="subcellular location">
    <subcellularLocation>
        <location evidence="2">Membrane</location>
    </subcellularLocation>
</comment>
<dbReference type="InterPro" id="IPR003661">
    <property type="entry name" value="HisK_dim/P_dom"/>
</dbReference>
<dbReference type="SMART" id="SM00387">
    <property type="entry name" value="HATPase_c"/>
    <property type="match status" value="1"/>
</dbReference>
<dbReference type="CDD" id="cd16922">
    <property type="entry name" value="HATPase_EvgS-ArcB-TorS-like"/>
    <property type="match status" value="1"/>
</dbReference>
<dbReference type="InterPro" id="IPR029016">
    <property type="entry name" value="GAF-like_dom_sf"/>
</dbReference>
<dbReference type="Pfam" id="PF00512">
    <property type="entry name" value="HisKA"/>
    <property type="match status" value="1"/>
</dbReference>
<dbReference type="SMART" id="SM00388">
    <property type="entry name" value="HisKA"/>
    <property type="match status" value="1"/>
</dbReference>
<evidence type="ECO:0000256" key="12">
    <source>
        <dbReference type="PROSITE-ProRule" id="PRU00169"/>
    </source>
</evidence>
<dbReference type="Gene3D" id="3.30.450.40">
    <property type="match status" value="1"/>
</dbReference>
<evidence type="ECO:0000259" key="15">
    <source>
        <dbReference type="PROSITE" id="PS50109"/>
    </source>
</evidence>
<dbReference type="CDD" id="cd00082">
    <property type="entry name" value="HisKA"/>
    <property type="match status" value="1"/>
</dbReference>
<evidence type="ECO:0000256" key="10">
    <source>
        <dbReference type="ARBA" id="ARBA00024867"/>
    </source>
</evidence>
<organism evidence="19 20">
    <name type="scientific">Paramaledivibacter caminithermalis (strain DSM 15212 / CIP 107654 / DViRD3)</name>
    <name type="common">Clostridium caminithermale</name>
    <dbReference type="NCBI Taxonomy" id="1121301"/>
    <lineage>
        <taxon>Bacteria</taxon>
        <taxon>Bacillati</taxon>
        <taxon>Bacillota</taxon>
        <taxon>Clostridia</taxon>
        <taxon>Peptostreptococcales</taxon>
        <taxon>Caminicellaceae</taxon>
        <taxon>Paramaledivibacter</taxon>
    </lineage>
</organism>
<dbReference type="PANTHER" id="PTHR45339">
    <property type="entry name" value="HYBRID SIGNAL TRANSDUCTION HISTIDINE KINASE J"/>
    <property type="match status" value="1"/>
</dbReference>
<dbReference type="InterPro" id="IPR003018">
    <property type="entry name" value="GAF"/>
</dbReference>
<evidence type="ECO:0000259" key="16">
    <source>
        <dbReference type="PROSITE" id="PS50110"/>
    </source>
</evidence>
<dbReference type="OrthoDB" id="9790669at2"/>
<keyword evidence="14" id="KW-1133">Transmembrane helix</keyword>
<gene>
    <name evidence="19" type="ORF">SAMN02745912_01811</name>
</gene>
<dbReference type="FunFam" id="3.30.565.10:FF:000010">
    <property type="entry name" value="Sensor histidine kinase RcsC"/>
    <property type="match status" value="1"/>
</dbReference>
<dbReference type="SMART" id="SM00304">
    <property type="entry name" value="HAMP"/>
    <property type="match status" value="1"/>
</dbReference>
<evidence type="ECO:0000256" key="3">
    <source>
        <dbReference type="ARBA" id="ARBA00006402"/>
    </source>
</evidence>
<dbReference type="SUPFAM" id="SSF55781">
    <property type="entry name" value="GAF domain-like"/>
    <property type="match status" value="1"/>
</dbReference>
<evidence type="ECO:0000256" key="4">
    <source>
        <dbReference type="ARBA" id="ARBA00012438"/>
    </source>
</evidence>
<keyword evidence="13" id="KW-0175">Coiled coil</keyword>
<evidence type="ECO:0000256" key="9">
    <source>
        <dbReference type="ARBA" id="ARBA00023012"/>
    </source>
</evidence>
<name>A0A1M6NPN3_PARC5</name>
<comment type="similarity">
    <text evidence="3">In the N-terminal section; belongs to the phytochrome family.</text>
</comment>
<evidence type="ECO:0000256" key="5">
    <source>
        <dbReference type="ARBA" id="ARBA00018672"/>
    </source>
</evidence>
<evidence type="ECO:0000313" key="19">
    <source>
        <dbReference type="EMBL" id="SHJ97655.1"/>
    </source>
</evidence>
<dbReference type="SUPFAM" id="SSF55874">
    <property type="entry name" value="ATPase domain of HSP90 chaperone/DNA topoisomerase II/histidine kinase"/>
    <property type="match status" value="1"/>
</dbReference>
<dbReference type="EC" id="2.7.13.3" evidence="4"/>
<dbReference type="GO" id="GO:0000155">
    <property type="term" value="F:phosphorelay sensor kinase activity"/>
    <property type="evidence" value="ECO:0007669"/>
    <property type="project" value="InterPro"/>
</dbReference>
<evidence type="ECO:0000256" key="1">
    <source>
        <dbReference type="ARBA" id="ARBA00000085"/>
    </source>
</evidence>
<dbReference type="InterPro" id="IPR036890">
    <property type="entry name" value="HATPase_C_sf"/>
</dbReference>
<dbReference type="CDD" id="cd17546">
    <property type="entry name" value="REC_hyHK_CKI1_RcsC-like"/>
    <property type="match status" value="1"/>
</dbReference>
<dbReference type="EMBL" id="FRAG01000018">
    <property type="protein sequence ID" value="SHJ97655.1"/>
    <property type="molecule type" value="Genomic_DNA"/>
</dbReference>
<dbReference type="PRINTS" id="PR00344">
    <property type="entry name" value="BCTRLSENSOR"/>
</dbReference>
<dbReference type="InterPro" id="IPR011006">
    <property type="entry name" value="CheY-like_superfamily"/>
</dbReference>
<dbReference type="InterPro" id="IPR003594">
    <property type="entry name" value="HATPase_dom"/>
</dbReference>
<dbReference type="Pfam" id="PF02518">
    <property type="entry name" value="HATPase_c"/>
    <property type="match status" value="1"/>
</dbReference>
<dbReference type="Proteomes" id="UP000184465">
    <property type="component" value="Unassembled WGS sequence"/>
</dbReference>
<protein>
    <recommendedName>
        <fullName evidence="11">Circadian input-output histidine kinase CikA</fullName>
        <ecNumber evidence="4">2.7.13.3</ecNumber>
    </recommendedName>
    <alternativeName>
        <fullName evidence="5">Stage 0 sporulation protein A homolog</fullName>
    </alternativeName>
</protein>
<keyword evidence="7" id="KW-0808">Transferase</keyword>
<comment type="function">
    <text evidence="10">May play the central regulatory role in sporulation. It may be an element of the effector pathway responsible for the activation of sporulation genes in response to nutritional stress. Spo0A may act in concert with spo0H (a sigma factor) to control the expression of some genes that are critical to the sporulation process.</text>
</comment>
<dbReference type="Gene3D" id="3.40.50.2300">
    <property type="match status" value="2"/>
</dbReference>
<dbReference type="PROSITE" id="PS50110">
    <property type="entry name" value="RESPONSE_REGULATORY"/>
    <property type="match status" value="2"/>
</dbReference>
<dbReference type="InterPro" id="IPR005467">
    <property type="entry name" value="His_kinase_dom"/>
</dbReference>
<dbReference type="InterPro" id="IPR032255">
    <property type="entry name" value="HBM"/>
</dbReference>
<feature type="transmembrane region" description="Helical" evidence="14">
    <location>
        <begin position="12"/>
        <end position="32"/>
    </location>
</feature>
<dbReference type="SUPFAM" id="SSF58104">
    <property type="entry name" value="Methyl-accepting chemotaxis protein (MCP) signaling domain"/>
    <property type="match status" value="1"/>
</dbReference>
<dbReference type="Pfam" id="PF13185">
    <property type="entry name" value="GAF_2"/>
    <property type="match status" value="1"/>
</dbReference>
<dbReference type="SMART" id="SM00448">
    <property type="entry name" value="REC"/>
    <property type="match status" value="2"/>
</dbReference>
<dbReference type="Gene3D" id="6.10.340.10">
    <property type="match status" value="1"/>
</dbReference>
<dbReference type="PROSITE" id="PS51753">
    <property type="entry name" value="HBM"/>
    <property type="match status" value="1"/>
</dbReference>
<dbReference type="InterPro" id="IPR004358">
    <property type="entry name" value="Sig_transdc_His_kin-like_C"/>
</dbReference>
<dbReference type="STRING" id="1121301.SAMN02745912_01811"/>
<evidence type="ECO:0000259" key="18">
    <source>
        <dbReference type="PROSITE" id="PS51753"/>
    </source>
</evidence>
<evidence type="ECO:0000256" key="13">
    <source>
        <dbReference type="SAM" id="Coils"/>
    </source>
</evidence>
<dbReference type="InterPro" id="IPR003660">
    <property type="entry name" value="HAMP_dom"/>
</dbReference>
<evidence type="ECO:0000256" key="6">
    <source>
        <dbReference type="ARBA" id="ARBA00022553"/>
    </source>
</evidence>
<feature type="domain" description="Histidine kinase" evidence="15">
    <location>
        <begin position="644"/>
        <end position="876"/>
    </location>
</feature>
<accession>A0A1M6NPN3</accession>
<dbReference type="CDD" id="cd00156">
    <property type="entry name" value="REC"/>
    <property type="match status" value="1"/>
</dbReference>
<dbReference type="RefSeq" id="WP_073149101.1">
    <property type="nucleotide sequence ID" value="NZ_FRAG01000018.1"/>
</dbReference>
<feature type="modified residue" description="4-aspartylphosphate" evidence="12">
    <location>
        <position position="992"/>
    </location>
</feature>
<dbReference type="InterPro" id="IPR001789">
    <property type="entry name" value="Sig_transdc_resp-reg_receiver"/>
</dbReference>
<dbReference type="PROSITE" id="PS50885">
    <property type="entry name" value="HAMP"/>
    <property type="match status" value="1"/>
</dbReference>
<feature type="domain" description="HBM" evidence="18">
    <location>
        <begin position="47"/>
        <end position="286"/>
    </location>
</feature>
<keyword evidence="8 19" id="KW-0418">Kinase</keyword>
<dbReference type="SUPFAM" id="SSF52172">
    <property type="entry name" value="CheY-like"/>
    <property type="match status" value="2"/>
</dbReference>
<evidence type="ECO:0000256" key="8">
    <source>
        <dbReference type="ARBA" id="ARBA00022777"/>
    </source>
</evidence>
<evidence type="ECO:0000256" key="7">
    <source>
        <dbReference type="ARBA" id="ARBA00022679"/>
    </source>
</evidence>
<keyword evidence="9" id="KW-0902">Two-component regulatory system</keyword>
<sequence>MPILKKFSLATKIAIGFGAVIMILMFTILFGYRGLNKISEDFSHYRKIAKNQILAGEIQTNLLENDINFKNYIVTGDISAQKEFEKNYEHMEELIYDAKNNIEVKERDSKLDLVLKYIQEYKDGFQEIVDYQNKRNIIVLGILTKKGTDIEENLSKIIKLSLDYNNQEQLNAMIEAQRHFLEARLNVGKYLENNRSNFANIVINELSEMDKELKYVNNSINDEVRRERLNLIDEDKSNYISSFKEVVSIIENRNKKIERLNDIGSEISNVAEEIKQSIIEEQGTFGPNVKKTNDKSIMIMLALSFVAIILSILVSIEIIKIVVLPVKTLTDTFKGFSEGEADLKVRLKVNTSDEIGKMASYFNIFMDKLQIIMNESQKQNWLKTGQSELNEKIRGEQDITILANNIITYLCKYLKAHVGAIYLKTHNETFKMISSYAYKKRKNLTNEVKKGEGLVGQCALEKQIIVLSNVPHDYITINSGLGEAVPRNIIVVPCIYHEEINCIVELGSFNKFTDSEIEFLETISEIIAISINTAQSRKKMKELLEQSLKQTEELQLQQEELKQTNEELENQTNALKESEASLQEQQEELRIINEELEKQTKSLKKQRDEINRKNEELEKAQKEIEKKAIDLEIANKYKSEFLANMSHELRTPLNSILILSKLLSNKLENSTITKKELEFANTIYSSGKDLLDLINDILDISKIEAGKMDISLENMNLEELIYDLECSFKQFAIEKGISFKVEASDDLPDFIYTDPQKVKQIVNNLLSNAFKFTEKGGVTVNISRLAHEEIENNRLEYKDLIKIAVTDTGIGIPKDKQEIIFEAFRQSDGTINRKYGGTGLGLSICKELTKMLDGRITLESEEGKGSTFTIILPEKLSKTDESQQEKDLKKIAYEDSNKLVEEVAAASKIKDVESIDNKIGDERNILNEIFRDIKKENEGTFNNILIVEDNKNQRFSIAELFRDKGIRTKGAETGEEAYKLLKAQSFDCIILDLGLKDISGFELLDTLKKENLLKIPVIIYTGKELSGEEEAKLQKYVKTIVVKGPKSMERLMSEVSLFLNSKASKISEEDYKETKMNFGSRTDFSQKKVLIIDDDMRNVFALSSMLEEQNISVIVGKNGKEGIAKLNENPDTDIILMDIMMPEMDGYTAMKEIRKNPQYQDIPIIALTAKAMKDDRIKCIEAGANDYLTKPVETDKINSLLRMWLNK</sequence>
<dbReference type="AlphaFoldDB" id="A0A1M6NPN3"/>
<evidence type="ECO:0000256" key="14">
    <source>
        <dbReference type="SAM" id="Phobius"/>
    </source>
</evidence>
<feature type="modified residue" description="4-aspartylphosphate" evidence="12">
    <location>
        <position position="1138"/>
    </location>
</feature>
<evidence type="ECO:0000256" key="11">
    <source>
        <dbReference type="ARBA" id="ARBA00074306"/>
    </source>
</evidence>
<dbReference type="PROSITE" id="PS50109">
    <property type="entry name" value="HIS_KIN"/>
    <property type="match status" value="1"/>
</dbReference>
<feature type="transmembrane region" description="Helical" evidence="14">
    <location>
        <begin position="297"/>
        <end position="316"/>
    </location>
</feature>
<dbReference type="Gene3D" id="1.10.287.130">
    <property type="match status" value="1"/>
</dbReference>
<dbReference type="CDD" id="cd06225">
    <property type="entry name" value="HAMP"/>
    <property type="match status" value="1"/>
</dbReference>
<feature type="domain" description="Response regulatory" evidence="16">
    <location>
        <begin position="943"/>
        <end position="1059"/>
    </location>
</feature>
<dbReference type="Pfam" id="PF00072">
    <property type="entry name" value="Response_reg"/>
    <property type="match status" value="2"/>
</dbReference>
<feature type="coiled-coil region" evidence="13">
    <location>
        <begin position="81"/>
        <end position="108"/>
    </location>
</feature>
<feature type="domain" description="HAMP" evidence="17">
    <location>
        <begin position="320"/>
        <end position="374"/>
    </location>
</feature>
<reference evidence="20" key="1">
    <citation type="submission" date="2016-11" db="EMBL/GenBank/DDBJ databases">
        <authorList>
            <person name="Varghese N."/>
            <person name="Submissions S."/>
        </authorList>
    </citation>
    <scope>NUCLEOTIDE SEQUENCE [LARGE SCALE GENOMIC DNA]</scope>
    <source>
        <strain evidence="20">DSM 15212 / CIP 107654 / DViRD3</strain>
    </source>
</reference>
<keyword evidence="14" id="KW-0812">Transmembrane</keyword>
<evidence type="ECO:0000259" key="17">
    <source>
        <dbReference type="PROSITE" id="PS50885"/>
    </source>
</evidence>
<dbReference type="Pfam" id="PF16591">
    <property type="entry name" value="HBM"/>
    <property type="match status" value="1"/>
</dbReference>
<dbReference type="InterPro" id="IPR036097">
    <property type="entry name" value="HisK_dim/P_sf"/>
</dbReference>
<evidence type="ECO:0000256" key="2">
    <source>
        <dbReference type="ARBA" id="ARBA00004370"/>
    </source>
</evidence>
<comment type="catalytic activity">
    <reaction evidence="1">
        <text>ATP + protein L-histidine = ADP + protein N-phospho-L-histidine.</text>
        <dbReference type="EC" id="2.7.13.3"/>
    </reaction>
</comment>
<keyword evidence="14" id="KW-0472">Membrane</keyword>
<feature type="domain" description="Response regulatory" evidence="16">
    <location>
        <begin position="1088"/>
        <end position="1205"/>
    </location>
</feature>
<dbReference type="Gene3D" id="3.30.565.10">
    <property type="entry name" value="Histidine kinase-like ATPase, C-terminal domain"/>
    <property type="match status" value="1"/>
</dbReference>